<dbReference type="Gene3D" id="3.40.50.720">
    <property type="entry name" value="NAD(P)-binding Rossmann-like Domain"/>
    <property type="match status" value="1"/>
</dbReference>
<evidence type="ECO:0000313" key="7">
    <source>
        <dbReference type="Proteomes" id="UP001218412"/>
    </source>
</evidence>
<dbReference type="SMART" id="SM00839">
    <property type="entry name" value="ELFV_dehydrog"/>
    <property type="match status" value="1"/>
</dbReference>
<dbReference type="InterPro" id="IPR036291">
    <property type="entry name" value="NAD(P)-bd_dom_sf"/>
</dbReference>
<dbReference type="SUPFAM" id="SSF53223">
    <property type="entry name" value="Aminoacid dehydrogenase-like, N-terminal domain"/>
    <property type="match status" value="1"/>
</dbReference>
<name>A0ABY7SQP6_9RHOB</name>
<dbReference type="SUPFAM" id="SSF51735">
    <property type="entry name" value="NAD(P)-binding Rossmann-fold domains"/>
    <property type="match status" value="1"/>
</dbReference>
<comment type="similarity">
    <text evidence="1 4">Belongs to the Glu/Leu/Phe/Val dehydrogenases family.</text>
</comment>
<dbReference type="Pfam" id="PF02812">
    <property type="entry name" value="ELFV_dehydrog_N"/>
    <property type="match status" value="1"/>
</dbReference>
<accession>A0ABY7SQP6</accession>
<dbReference type="InterPro" id="IPR016211">
    <property type="entry name" value="Glu/Phe/Leu/Val/Trp_DH_bac/arc"/>
</dbReference>
<feature type="domain" description="Glutamate/phenylalanine/leucine/valine/L-tryptophan dehydrogenase C-terminal" evidence="5">
    <location>
        <begin position="143"/>
        <end position="345"/>
    </location>
</feature>
<dbReference type="Gene3D" id="3.40.50.10860">
    <property type="entry name" value="Leucine Dehydrogenase, chain A, domain 1"/>
    <property type="match status" value="1"/>
</dbReference>
<evidence type="ECO:0000256" key="3">
    <source>
        <dbReference type="ARBA" id="ARBA00023027"/>
    </source>
</evidence>
<protein>
    <submittedName>
        <fullName evidence="6">Glu/Leu/Phe/Val dehydrogenase</fullName>
    </submittedName>
</protein>
<dbReference type="InterPro" id="IPR006095">
    <property type="entry name" value="Glu/Leu/Phe/Val/Trp_DH"/>
</dbReference>
<evidence type="ECO:0000256" key="4">
    <source>
        <dbReference type="RuleBase" id="RU004417"/>
    </source>
</evidence>
<evidence type="ECO:0000259" key="5">
    <source>
        <dbReference type="SMART" id="SM00839"/>
    </source>
</evidence>
<dbReference type="InterPro" id="IPR046346">
    <property type="entry name" value="Aminoacid_DH-like_N_sf"/>
</dbReference>
<keyword evidence="3" id="KW-0520">NAD</keyword>
<gene>
    <name evidence="6" type="ORF">JHW45_09390</name>
</gene>
<reference evidence="6 7" key="1">
    <citation type="submission" date="2021-01" db="EMBL/GenBank/DDBJ databases">
        <title>Biogeographic distribution of Paracoccus.</title>
        <authorList>
            <person name="Hollensteiner J."/>
            <person name="Leineberger J."/>
            <person name="Brinkhoff T."/>
            <person name="Daniel R."/>
        </authorList>
    </citation>
    <scope>NUCLEOTIDE SEQUENCE [LARGE SCALE GENOMIC DNA]</scope>
    <source>
        <strain evidence="6 7">LMG25392</strain>
    </source>
</reference>
<dbReference type="PRINTS" id="PR00082">
    <property type="entry name" value="GLFDHDRGNASE"/>
</dbReference>
<dbReference type="PIRSF" id="PIRSF000188">
    <property type="entry name" value="Phe_leu_dh"/>
    <property type="match status" value="1"/>
</dbReference>
<proteinExistence type="inferred from homology"/>
<dbReference type="RefSeq" id="WP_272857454.1">
    <property type="nucleotide sequence ID" value="NZ_CP067134.1"/>
</dbReference>
<organism evidence="6 7">
    <name type="scientific">Paracoccus stylophorae</name>
    <dbReference type="NCBI Taxonomy" id="659350"/>
    <lineage>
        <taxon>Bacteria</taxon>
        <taxon>Pseudomonadati</taxon>
        <taxon>Pseudomonadota</taxon>
        <taxon>Alphaproteobacteria</taxon>
        <taxon>Rhodobacterales</taxon>
        <taxon>Paracoccaceae</taxon>
        <taxon>Paracoccus</taxon>
    </lineage>
</organism>
<keyword evidence="2 4" id="KW-0560">Oxidoreductase</keyword>
<dbReference type="EMBL" id="CP067134">
    <property type="protein sequence ID" value="WCR09344.1"/>
    <property type="molecule type" value="Genomic_DNA"/>
</dbReference>
<dbReference type="InterPro" id="IPR006096">
    <property type="entry name" value="Glu/Leu/Phe/Val/Trp_DH_C"/>
</dbReference>
<dbReference type="PANTHER" id="PTHR42722">
    <property type="entry name" value="LEUCINE DEHYDROGENASE"/>
    <property type="match status" value="1"/>
</dbReference>
<evidence type="ECO:0000313" key="6">
    <source>
        <dbReference type="EMBL" id="WCR09344.1"/>
    </source>
</evidence>
<dbReference type="PANTHER" id="PTHR42722:SF1">
    <property type="entry name" value="VALINE DEHYDROGENASE"/>
    <property type="match status" value="1"/>
</dbReference>
<dbReference type="InterPro" id="IPR006097">
    <property type="entry name" value="Glu/Leu/Phe/Val/Trp_DH_dimer"/>
</dbReference>
<dbReference type="Pfam" id="PF00208">
    <property type="entry name" value="ELFV_dehydrog"/>
    <property type="match status" value="1"/>
</dbReference>
<sequence>MGLKLTDLDTEPGFERLVLAEDRDAGLRALICIHSTALGPAAGGCRMWPYASDADAIADVTRLARGMTFKNAMAGLGLGGGKSVIIGDARKDKTPQLMRAYGRAVDALKGTYYTAEDVGISPEDMAHAATETRYAVGLSAGSGDPSPWTAEGVFRCLKVGARDVFGSDDLTGRRVLVQGLGHVGFALAEKLHDAGATLIVTDIHDTALDAARDRLDAAICAPDAIFDQQIDIFAPCALGGVLTEDAVARLTARLVCGAANNQLATPGVADALRARQIAYLPDYVVNAGGIISVASEIHGQDDDWRRARLDKITDRVAEMLRRARQEDRSTVQIADAMVERMLAENTPA</sequence>
<evidence type="ECO:0000256" key="2">
    <source>
        <dbReference type="ARBA" id="ARBA00023002"/>
    </source>
</evidence>
<evidence type="ECO:0000256" key="1">
    <source>
        <dbReference type="ARBA" id="ARBA00006382"/>
    </source>
</evidence>
<keyword evidence="7" id="KW-1185">Reference proteome</keyword>
<dbReference type="CDD" id="cd01075">
    <property type="entry name" value="NAD_bind_Leu_Phe_Val_DH"/>
    <property type="match status" value="1"/>
</dbReference>
<dbReference type="Proteomes" id="UP001218412">
    <property type="component" value="Chromosome"/>
</dbReference>